<dbReference type="AlphaFoldDB" id="A0A5S3XTK2"/>
<dbReference type="OrthoDB" id="613638at2"/>
<dbReference type="GO" id="GO:0016787">
    <property type="term" value="F:hydrolase activity"/>
    <property type="evidence" value="ECO:0007669"/>
    <property type="project" value="UniProtKB-KW"/>
</dbReference>
<keyword evidence="6" id="KW-1185">Reference proteome</keyword>
<name>A0A5S3XTK2_9GAMM</name>
<dbReference type="InterPro" id="IPR051601">
    <property type="entry name" value="Serine_prot/Carboxylest_S33"/>
</dbReference>
<evidence type="ECO:0000256" key="2">
    <source>
        <dbReference type="ARBA" id="ARBA00022801"/>
    </source>
</evidence>
<dbReference type="Pfam" id="PF00561">
    <property type="entry name" value="Abhydrolase_1"/>
    <property type="match status" value="1"/>
</dbReference>
<dbReference type="InterPro" id="IPR029058">
    <property type="entry name" value="AB_hydrolase_fold"/>
</dbReference>
<feature type="domain" description="AB hydrolase-1" evidence="3">
    <location>
        <begin position="98"/>
        <end position="241"/>
    </location>
</feature>
<dbReference type="EMBL" id="PNCK01000076">
    <property type="protein sequence ID" value="TMP40482.1"/>
    <property type="molecule type" value="Genomic_DNA"/>
</dbReference>
<keyword evidence="2 5" id="KW-0378">Hydrolase</keyword>
<evidence type="ECO:0000313" key="4">
    <source>
        <dbReference type="EMBL" id="TMP40482.1"/>
    </source>
</evidence>
<comment type="caution">
    <text evidence="5">The sequence shown here is derived from an EMBL/GenBank/DDBJ whole genome shotgun (WGS) entry which is preliminary data.</text>
</comment>
<accession>A0A5S3XTK2</accession>
<dbReference type="EMBL" id="PNCL01000014">
    <property type="protein sequence ID" value="TMP61774.1"/>
    <property type="molecule type" value="Genomic_DNA"/>
</dbReference>
<evidence type="ECO:0000313" key="6">
    <source>
        <dbReference type="Proteomes" id="UP000305730"/>
    </source>
</evidence>
<evidence type="ECO:0000256" key="1">
    <source>
        <dbReference type="ARBA" id="ARBA00010088"/>
    </source>
</evidence>
<dbReference type="InterPro" id="IPR000073">
    <property type="entry name" value="AB_hydrolase_1"/>
</dbReference>
<comment type="similarity">
    <text evidence="1">Belongs to the peptidase S33 family.</text>
</comment>
<organism evidence="5 7">
    <name type="scientific">Pseudoalteromonas citrea</name>
    <dbReference type="NCBI Taxonomy" id="43655"/>
    <lineage>
        <taxon>Bacteria</taxon>
        <taxon>Pseudomonadati</taxon>
        <taxon>Pseudomonadota</taxon>
        <taxon>Gammaproteobacteria</taxon>
        <taxon>Alteromonadales</taxon>
        <taxon>Pseudoalteromonadaceae</taxon>
        <taxon>Pseudoalteromonas</taxon>
    </lineage>
</organism>
<evidence type="ECO:0000313" key="7">
    <source>
        <dbReference type="Proteomes" id="UP000307706"/>
    </source>
</evidence>
<gene>
    <name evidence="5" type="ORF">CWB96_03025</name>
    <name evidence="4" type="ORF">CWB97_18025</name>
</gene>
<dbReference type="PANTHER" id="PTHR43248">
    <property type="entry name" value="2-SUCCINYL-6-HYDROXY-2,4-CYCLOHEXADIENE-1-CARBOXYLATE SYNTHASE"/>
    <property type="match status" value="1"/>
</dbReference>
<protein>
    <submittedName>
        <fullName evidence="5">Alpha/beta hydrolase</fullName>
    </submittedName>
</protein>
<dbReference type="RefSeq" id="WP_138598066.1">
    <property type="nucleotide sequence ID" value="NZ_PNCK01000076.1"/>
</dbReference>
<reference evidence="6 7" key="1">
    <citation type="submission" date="2017-12" db="EMBL/GenBank/DDBJ databases">
        <authorList>
            <person name="Paulsen S."/>
            <person name="Gram L.K."/>
        </authorList>
    </citation>
    <scope>NUCLEOTIDE SEQUENCE [LARGE SCALE GENOMIC DNA]</scope>
    <source>
        <strain evidence="5 7">S2231</strain>
        <strain evidence="4 6">S2233</strain>
    </source>
</reference>
<dbReference type="Gene3D" id="3.40.50.1820">
    <property type="entry name" value="alpha/beta hydrolase"/>
    <property type="match status" value="1"/>
</dbReference>
<dbReference type="Proteomes" id="UP000307706">
    <property type="component" value="Unassembled WGS sequence"/>
</dbReference>
<reference evidence="7" key="2">
    <citation type="submission" date="2019-06" db="EMBL/GenBank/DDBJ databases">
        <title>Co-occurence of chitin degradation, pigmentation and bioactivity in marine Pseudoalteromonas.</title>
        <authorList>
            <person name="Sonnenschein E.C."/>
            <person name="Bech P.K."/>
        </authorList>
    </citation>
    <scope>NUCLEOTIDE SEQUENCE [LARGE SCALE GENOMIC DNA]</scope>
    <source>
        <strain evidence="7">S2231</strain>
        <strain evidence="4">S2233</strain>
    </source>
</reference>
<dbReference type="SUPFAM" id="SSF53474">
    <property type="entry name" value="alpha/beta-Hydrolases"/>
    <property type="match status" value="1"/>
</dbReference>
<reference evidence="5" key="3">
    <citation type="submission" date="2019-09" db="EMBL/GenBank/DDBJ databases">
        <title>Co-occurence of chitin degradation, pigmentation and bioactivity in marine Pseudoalteromonas.</title>
        <authorList>
            <person name="Sonnenschein E.C."/>
            <person name="Bech P.K."/>
        </authorList>
    </citation>
    <scope>NUCLEOTIDE SEQUENCE</scope>
    <source>
        <strain evidence="5">S2231</strain>
        <strain evidence="6">S2233</strain>
    </source>
</reference>
<dbReference type="PANTHER" id="PTHR43248:SF30">
    <property type="entry name" value="AB HYDROLASE-1 DOMAIN-CONTAINING PROTEIN"/>
    <property type="match status" value="1"/>
</dbReference>
<evidence type="ECO:0000313" key="5">
    <source>
        <dbReference type="EMBL" id="TMP61774.1"/>
    </source>
</evidence>
<evidence type="ECO:0000259" key="3">
    <source>
        <dbReference type="Pfam" id="PF00561"/>
    </source>
</evidence>
<dbReference type="Proteomes" id="UP000305730">
    <property type="component" value="Unassembled WGS sequence"/>
</dbReference>
<proteinExistence type="inferred from homology"/>
<sequence>MKKLILFTSIFLILLSVFFSSHSKSMENTFDKKISPYNPYMAFSWGECPEQFSTADERNQCSFAKVPLDWEDPSLGEIEVLISKYPAQNHSVKGQLWLLNGGPGDSALSFTDSFELDFAQYTKEYDIYVIEHRGVGWSTNLNCDQSLDIHTCFDDLYKTWGEGLYKFNTTNAAQDLSYAIAKSKAINWYPSYVYGVSYGTLWAQRFSQVAPQGAQALILDSVLPPSGFGLDLWDENANMIFKLVTEHCDTDSLCATKFIYPTEASIRHTVQAFFKGEHCPSVNISKEGLQTLTMIGTQIGWEAILMPFFHRLQRCNNSDIHSLNHAVVALSQLLDIDLSQSSQVTNSHLISSPQSNIAPDIKKPPYSQELFYLIANNEISEIKKTPEERNTFCETAISCSTKSRRELEVQTYQVWGNKYTDQYLYKDMFHYMPTLAMNGLLDPQTPHFHSARLKGAFSNINQRYVEVPYTRHAVLFSSNCSKDIMFSFISDIWSEPNTTCLKDIPSLNFDLDDSTSLLIFNTLDEYGQ</sequence>